<accession>X1RWS0</accession>
<proteinExistence type="predicted"/>
<sequence length="81" mass="8920">TGAEVGKSSIEHLREIKGMVDQLVEASYTVRAAEECPGCNVESVCGGDVECMQFIIDAADKAENPEEWEILLQEARERYGD</sequence>
<protein>
    <submittedName>
        <fullName evidence="1">Uncharacterized protein</fullName>
    </submittedName>
</protein>
<reference evidence="1" key="1">
    <citation type="journal article" date="2014" name="Front. Microbiol.">
        <title>High frequency of phylogenetically diverse reductive dehalogenase-homologous genes in deep subseafloor sedimentary metagenomes.</title>
        <authorList>
            <person name="Kawai M."/>
            <person name="Futagami T."/>
            <person name="Toyoda A."/>
            <person name="Takaki Y."/>
            <person name="Nishi S."/>
            <person name="Hori S."/>
            <person name="Arai W."/>
            <person name="Tsubouchi T."/>
            <person name="Morono Y."/>
            <person name="Uchiyama I."/>
            <person name="Ito T."/>
            <person name="Fujiyama A."/>
            <person name="Inagaki F."/>
            <person name="Takami H."/>
        </authorList>
    </citation>
    <scope>NUCLEOTIDE SEQUENCE</scope>
    <source>
        <strain evidence="1">Expedition CK06-06</strain>
    </source>
</reference>
<feature type="non-terminal residue" evidence="1">
    <location>
        <position position="1"/>
    </location>
</feature>
<name>X1RWS0_9ZZZZ</name>
<gene>
    <name evidence="1" type="ORF">S12H4_21716</name>
</gene>
<dbReference type="EMBL" id="BARW01011211">
    <property type="protein sequence ID" value="GAI85113.1"/>
    <property type="molecule type" value="Genomic_DNA"/>
</dbReference>
<evidence type="ECO:0000313" key="1">
    <source>
        <dbReference type="EMBL" id="GAI85113.1"/>
    </source>
</evidence>
<dbReference type="AlphaFoldDB" id="X1RWS0"/>
<organism evidence="1">
    <name type="scientific">marine sediment metagenome</name>
    <dbReference type="NCBI Taxonomy" id="412755"/>
    <lineage>
        <taxon>unclassified sequences</taxon>
        <taxon>metagenomes</taxon>
        <taxon>ecological metagenomes</taxon>
    </lineage>
</organism>
<comment type="caution">
    <text evidence="1">The sequence shown here is derived from an EMBL/GenBank/DDBJ whole genome shotgun (WGS) entry which is preliminary data.</text>
</comment>